<feature type="compositionally biased region" description="Basic and acidic residues" evidence="1">
    <location>
        <begin position="8"/>
        <end position="20"/>
    </location>
</feature>
<dbReference type="AlphaFoldDB" id="A0A0E0GPV4"/>
<reference evidence="2" key="2">
    <citation type="submission" date="2018-04" db="EMBL/GenBank/DDBJ databases">
        <title>OnivRS2 (Oryza nivara Reference Sequence Version 2).</title>
        <authorList>
            <person name="Zhang J."/>
            <person name="Kudrna D."/>
            <person name="Lee S."/>
            <person name="Talag J."/>
            <person name="Rajasekar S."/>
            <person name="Welchert J."/>
            <person name="Hsing Y.-I."/>
            <person name="Wing R.A."/>
        </authorList>
    </citation>
    <scope>NUCLEOTIDE SEQUENCE [LARGE SCALE GENOMIC DNA]</scope>
    <source>
        <strain evidence="2">SL10</strain>
    </source>
</reference>
<feature type="region of interest" description="Disordered" evidence="1">
    <location>
        <begin position="1"/>
        <end position="26"/>
    </location>
</feature>
<feature type="compositionally biased region" description="Basic and acidic residues" evidence="1">
    <location>
        <begin position="250"/>
        <end position="264"/>
    </location>
</feature>
<evidence type="ECO:0000256" key="1">
    <source>
        <dbReference type="SAM" id="MobiDB-lite"/>
    </source>
</evidence>
<protein>
    <submittedName>
        <fullName evidence="2">Uncharacterized protein</fullName>
    </submittedName>
</protein>
<dbReference type="Proteomes" id="UP000006591">
    <property type="component" value="Chromosome 3"/>
</dbReference>
<sequence length="286" mass="30481">MPPADGWGGDRRGEAGEEVRRRRSSAPAGRAGLGAVVLVAASRYPLFSFSPPHNACSDMFLDTAELLSAAKSAASNQKKKNMCSGQRSISEICCRKSNLMMRLACRRRVVPPCRSACRRGVIPPAPGMPPPRRPSMPLGEELKRLRVELAAAKNRLATATALLPLVVGEEVAAGLPAPPPLLALPPPSTAACLRPCGLYNGGREQWRLVANRQPLPSCCPSPAADTLVLVPPRPAKGSSPPTSSLATYPTKEKREREEKGRGGERVMTWSADMWGLRGSHADSAAI</sequence>
<name>A0A0E0GPV4_ORYNI</name>
<reference evidence="2" key="1">
    <citation type="submission" date="2015-04" db="UniProtKB">
        <authorList>
            <consortium name="EnsemblPlants"/>
        </authorList>
    </citation>
    <scope>IDENTIFICATION</scope>
    <source>
        <strain evidence="2">SL10</strain>
    </source>
</reference>
<organism evidence="2">
    <name type="scientific">Oryza nivara</name>
    <name type="common">Indian wild rice</name>
    <name type="synonym">Oryza sativa f. spontanea</name>
    <dbReference type="NCBI Taxonomy" id="4536"/>
    <lineage>
        <taxon>Eukaryota</taxon>
        <taxon>Viridiplantae</taxon>
        <taxon>Streptophyta</taxon>
        <taxon>Embryophyta</taxon>
        <taxon>Tracheophyta</taxon>
        <taxon>Spermatophyta</taxon>
        <taxon>Magnoliopsida</taxon>
        <taxon>Liliopsida</taxon>
        <taxon>Poales</taxon>
        <taxon>Poaceae</taxon>
        <taxon>BOP clade</taxon>
        <taxon>Oryzoideae</taxon>
        <taxon>Oryzeae</taxon>
        <taxon>Oryzinae</taxon>
        <taxon>Oryza</taxon>
    </lineage>
</organism>
<dbReference type="HOGENOM" id="CLU_974486_0_0_1"/>
<dbReference type="EnsemblPlants" id="ONIVA03G25350.1">
    <property type="protein sequence ID" value="ONIVA03G25350.1"/>
    <property type="gene ID" value="ONIVA03G25350"/>
</dbReference>
<feature type="region of interest" description="Disordered" evidence="1">
    <location>
        <begin position="231"/>
        <end position="266"/>
    </location>
</feature>
<evidence type="ECO:0000313" key="2">
    <source>
        <dbReference type="EnsemblPlants" id="ONIVA03G25350.1"/>
    </source>
</evidence>
<accession>A0A0E0GPV4</accession>
<evidence type="ECO:0000313" key="3">
    <source>
        <dbReference type="Proteomes" id="UP000006591"/>
    </source>
</evidence>
<proteinExistence type="predicted"/>
<keyword evidence="3" id="KW-1185">Reference proteome</keyword>
<dbReference type="Gramene" id="ONIVA03G25350.1">
    <property type="protein sequence ID" value="ONIVA03G25350.1"/>
    <property type="gene ID" value="ONIVA03G25350"/>
</dbReference>